<dbReference type="SUPFAM" id="SSF54373">
    <property type="entry name" value="FAD-linked reductases, C-terminal domain"/>
    <property type="match status" value="1"/>
</dbReference>
<dbReference type="Gene3D" id="3.30.9.10">
    <property type="entry name" value="D-Amino Acid Oxidase, subunit A, domain 2"/>
    <property type="match status" value="1"/>
</dbReference>
<dbReference type="EMBL" id="BAAALT010000003">
    <property type="protein sequence ID" value="GAA1783698.1"/>
    <property type="molecule type" value="Genomic_DNA"/>
</dbReference>
<comment type="caution">
    <text evidence="2">The sequence shown here is derived from an EMBL/GenBank/DDBJ whole genome shotgun (WGS) entry which is preliminary data.</text>
</comment>
<dbReference type="Pfam" id="PF01266">
    <property type="entry name" value="DAO"/>
    <property type="match status" value="1"/>
</dbReference>
<keyword evidence="3" id="KW-1185">Reference proteome</keyword>
<dbReference type="InterPro" id="IPR006076">
    <property type="entry name" value="FAD-dep_OxRdtase"/>
</dbReference>
<dbReference type="InterPro" id="IPR036188">
    <property type="entry name" value="FAD/NAD-bd_sf"/>
</dbReference>
<dbReference type="PANTHER" id="PTHR13847:SF193">
    <property type="entry name" value="PYRUVATE DEHYDROGENASE PHOSPHATASE REGULATORY SUBUNIT, MITOCHONDRIAL"/>
    <property type="match status" value="1"/>
</dbReference>
<sequence length="396" mass="42231">MPTLCDTVVVGAGIVGTAVARLLGRSSVHVLDAGGPDLAGATGHSPGYISELGYHPVLTALATETMSLCERLTGADPRVFDRVGSIEAVTTECGVDAQQARRALAAKSGVTVHCLDPREAEALTPQCVDSRTALAALHFPDDAVTDAPQLTAMLRAQAEKAGVRFHWHTPAIRITERADHVEITTPSGTFAAARLVLATSVWARALADPLGVLVPVVPIRHPFVYGPTGHAAPDRQPFVRFPEHSIYGRWHGDRWGFGTRAHADHVADMVGRERADLRWDGTFEETMHQLSQHFKDRRLFAPTKRLDGVFPATPDGLPMVGQLTDNVWVAVGALVTHALASARVLTELMTGPADVADEAAQALAPARFADLDAEAATALAIDAYHGRVAIARSQHA</sequence>
<evidence type="ECO:0000313" key="3">
    <source>
        <dbReference type="Proteomes" id="UP001500218"/>
    </source>
</evidence>
<dbReference type="PANTHER" id="PTHR13847">
    <property type="entry name" value="SARCOSINE DEHYDROGENASE-RELATED"/>
    <property type="match status" value="1"/>
</dbReference>
<protein>
    <recommendedName>
        <fullName evidence="1">FAD dependent oxidoreductase domain-containing protein</fullName>
    </recommendedName>
</protein>
<dbReference type="RefSeq" id="WP_344125215.1">
    <property type="nucleotide sequence ID" value="NZ_BAAALT010000003.1"/>
</dbReference>
<evidence type="ECO:0000313" key="2">
    <source>
        <dbReference type="EMBL" id="GAA1783698.1"/>
    </source>
</evidence>
<name>A0ABP4XLK3_9ACTN</name>
<evidence type="ECO:0000259" key="1">
    <source>
        <dbReference type="Pfam" id="PF01266"/>
    </source>
</evidence>
<accession>A0ABP4XLK3</accession>
<reference evidence="3" key="1">
    <citation type="journal article" date="2019" name="Int. J. Syst. Evol. Microbiol.">
        <title>The Global Catalogue of Microorganisms (GCM) 10K type strain sequencing project: providing services to taxonomists for standard genome sequencing and annotation.</title>
        <authorList>
            <consortium name="The Broad Institute Genomics Platform"/>
            <consortium name="The Broad Institute Genome Sequencing Center for Infectious Disease"/>
            <person name="Wu L."/>
            <person name="Ma J."/>
        </authorList>
    </citation>
    <scope>NUCLEOTIDE SEQUENCE [LARGE SCALE GENOMIC DNA]</scope>
    <source>
        <strain evidence="3">JCM 13250</strain>
    </source>
</reference>
<feature type="domain" description="FAD dependent oxidoreductase" evidence="1">
    <location>
        <begin position="6"/>
        <end position="348"/>
    </location>
</feature>
<gene>
    <name evidence="2" type="ORF">GCM10009682_02220</name>
</gene>
<dbReference type="Proteomes" id="UP001500218">
    <property type="component" value="Unassembled WGS sequence"/>
</dbReference>
<organism evidence="2 3">
    <name type="scientific">Luedemannella flava</name>
    <dbReference type="NCBI Taxonomy" id="349316"/>
    <lineage>
        <taxon>Bacteria</taxon>
        <taxon>Bacillati</taxon>
        <taxon>Actinomycetota</taxon>
        <taxon>Actinomycetes</taxon>
        <taxon>Micromonosporales</taxon>
        <taxon>Micromonosporaceae</taxon>
        <taxon>Luedemannella</taxon>
    </lineage>
</organism>
<proteinExistence type="predicted"/>
<dbReference type="Gene3D" id="3.50.50.60">
    <property type="entry name" value="FAD/NAD(P)-binding domain"/>
    <property type="match status" value="1"/>
</dbReference>
<dbReference type="SUPFAM" id="SSF51905">
    <property type="entry name" value="FAD/NAD(P)-binding domain"/>
    <property type="match status" value="1"/>
</dbReference>